<protein>
    <submittedName>
        <fullName evidence="5">Hydroxypyruvate isomerase</fullName>
    </submittedName>
</protein>
<evidence type="ECO:0000256" key="3">
    <source>
        <dbReference type="PIRSR" id="PIRSR006241-50"/>
    </source>
</evidence>
<proteinExistence type="inferred from homology"/>
<sequence>MLRFTANLSLLFTELPLLERFQAAKQHGFDAVEIQFPYELPAEQIRDLLDQQDLQLVLFNVDAATLLQGGEGLAAVPEKRDQFKTAVEQTLAYAEQLKPRVINVLPGCCLDSQRLGEYQTTLYENLAYAAAAFAELGIKTVFEAVNSYDMPGFIVDTGQKMLDALKQIDHPNLFMQYDIYHMSRMNEDCAGFLQQHLDKIGHIQFADCPGRRQPGTGAVDFDNLFDIIATSDYQGWVGAEYRPTADTVASLAWLKTYAAK</sequence>
<keyword evidence="1 2" id="KW-0413">Isomerase</keyword>
<evidence type="ECO:0000313" key="6">
    <source>
        <dbReference type="Proteomes" id="UP000077763"/>
    </source>
</evidence>
<keyword evidence="5" id="KW-0670">Pyruvate</keyword>
<dbReference type="RefSeq" id="WP_064036573.1">
    <property type="nucleotide sequence ID" value="NZ_LUUH01000049.1"/>
</dbReference>
<dbReference type="Gene3D" id="3.20.20.150">
    <property type="entry name" value="Divalent-metal-dependent TIM barrel enzymes"/>
    <property type="match status" value="1"/>
</dbReference>
<dbReference type="PANTHER" id="PTHR43489">
    <property type="entry name" value="ISOMERASE"/>
    <property type="match status" value="1"/>
</dbReference>
<dbReference type="AlphaFoldDB" id="A0A177MG34"/>
<dbReference type="InterPro" id="IPR013022">
    <property type="entry name" value="Xyl_isomerase-like_TIM-brl"/>
</dbReference>
<dbReference type="PIRSF" id="PIRSF006241">
    <property type="entry name" value="HyI"/>
    <property type="match status" value="1"/>
</dbReference>
<evidence type="ECO:0000313" key="5">
    <source>
        <dbReference type="EMBL" id="OAI04581.1"/>
    </source>
</evidence>
<accession>A0A177MG34</accession>
<gene>
    <name evidence="5" type="ORF">A1353_12545</name>
</gene>
<dbReference type="InterPro" id="IPR050417">
    <property type="entry name" value="Sugar_Epim/Isomerase"/>
</dbReference>
<evidence type="ECO:0000259" key="4">
    <source>
        <dbReference type="Pfam" id="PF01261"/>
    </source>
</evidence>
<dbReference type="GO" id="GO:0008903">
    <property type="term" value="F:hydroxypyruvate isomerase activity"/>
    <property type="evidence" value="ECO:0007669"/>
    <property type="project" value="TreeGrafter"/>
</dbReference>
<comment type="similarity">
    <text evidence="2">Belongs to the hyi family.</text>
</comment>
<dbReference type="InterPro" id="IPR036237">
    <property type="entry name" value="Xyl_isomerase-like_sf"/>
</dbReference>
<name>A0A177MG34_METMH</name>
<feature type="active site" description="Proton donor/acceptor" evidence="3">
    <location>
        <position position="240"/>
    </location>
</feature>
<dbReference type="InterPro" id="IPR026040">
    <property type="entry name" value="HyI-like"/>
</dbReference>
<feature type="domain" description="Xylose isomerase-like TIM barrel" evidence="4">
    <location>
        <begin position="21"/>
        <end position="256"/>
    </location>
</feature>
<dbReference type="GO" id="GO:0046487">
    <property type="term" value="P:glyoxylate metabolic process"/>
    <property type="evidence" value="ECO:0007669"/>
    <property type="project" value="TreeGrafter"/>
</dbReference>
<organism evidence="5 6">
    <name type="scientific">Methylomonas methanica</name>
    <dbReference type="NCBI Taxonomy" id="421"/>
    <lineage>
        <taxon>Bacteria</taxon>
        <taxon>Pseudomonadati</taxon>
        <taxon>Pseudomonadota</taxon>
        <taxon>Gammaproteobacteria</taxon>
        <taxon>Methylococcales</taxon>
        <taxon>Methylococcaceae</taxon>
        <taxon>Methylomonas</taxon>
    </lineage>
</organism>
<feature type="active site" description="Proton donor/acceptor" evidence="3">
    <location>
        <position position="143"/>
    </location>
</feature>
<dbReference type="Pfam" id="PF01261">
    <property type="entry name" value="AP_endonuc_2"/>
    <property type="match status" value="1"/>
</dbReference>
<evidence type="ECO:0000256" key="2">
    <source>
        <dbReference type="PIRNR" id="PIRNR006241"/>
    </source>
</evidence>
<dbReference type="SUPFAM" id="SSF51658">
    <property type="entry name" value="Xylose isomerase-like"/>
    <property type="match status" value="1"/>
</dbReference>
<evidence type="ECO:0000256" key="1">
    <source>
        <dbReference type="ARBA" id="ARBA00023235"/>
    </source>
</evidence>
<reference evidence="5 6" key="1">
    <citation type="submission" date="2016-03" db="EMBL/GenBank/DDBJ databases">
        <authorList>
            <person name="Ploux O."/>
        </authorList>
    </citation>
    <scope>NUCLEOTIDE SEQUENCE [LARGE SCALE GENOMIC DNA]</scope>
    <source>
        <strain evidence="5 6">R-45371</strain>
    </source>
</reference>
<comment type="caution">
    <text evidence="5">The sequence shown here is derived from an EMBL/GenBank/DDBJ whole genome shotgun (WGS) entry which is preliminary data.</text>
</comment>
<dbReference type="Proteomes" id="UP000077763">
    <property type="component" value="Unassembled WGS sequence"/>
</dbReference>
<dbReference type="EMBL" id="LUUH01000049">
    <property type="protein sequence ID" value="OAI04581.1"/>
    <property type="molecule type" value="Genomic_DNA"/>
</dbReference>
<dbReference type="PANTHER" id="PTHR43489:SF6">
    <property type="entry name" value="HYDROXYPYRUVATE ISOMERASE-RELATED"/>
    <property type="match status" value="1"/>
</dbReference>